<evidence type="ECO:0000259" key="1">
    <source>
        <dbReference type="PROSITE" id="PS51502"/>
    </source>
</evidence>
<sequence length="101" mass="11202">MSEIRHVFAWQVAEGHDGAKVIELLTDFSKKVDVIRSFEIGGHTGDPGDNGEPWDGVLITDFATWADLDTYSNHPAHVELVAELKPMVKARAVVDFVRAEQ</sequence>
<dbReference type="RefSeq" id="WP_326837502.1">
    <property type="nucleotide sequence ID" value="NZ_CP142149.1"/>
</dbReference>
<organism evidence="2 3">
    <name type="scientific">Amycolatopsis rhabdoformis</name>
    <dbReference type="NCBI Taxonomy" id="1448059"/>
    <lineage>
        <taxon>Bacteria</taxon>
        <taxon>Bacillati</taxon>
        <taxon>Actinomycetota</taxon>
        <taxon>Actinomycetes</taxon>
        <taxon>Pseudonocardiales</taxon>
        <taxon>Pseudonocardiaceae</taxon>
        <taxon>Amycolatopsis</taxon>
    </lineage>
</organism>
<dbReference type="SUPFAM" id="SSF54909">
    <property type="entry name" value="Dimeric alpha+beta barrel"/>
    <property type="match status" value="1"/>
</dbReference>
<feature type="domain" description="Stress-response A/B barrel" evidence="1">
    <location>
        <begin position="4"/>
        <end position="96"/>
    </location>
</feature>
<reference evidence="2 3" key="1">
    <citation type="journal article" date="2015" name="Int. J. Syst. Evol. Microbiol.">
        <title>Amycolatopsis rhabdoformis sp. nov., an actinomycete isolated from a tropical forest soil.</title>
        <authorList>
            <person name="Souza W.R."/>
            <person name="Silva R.E."/>
            <person name="Goodfellow M."/>
            <person name="Busarakam K."/>
            <person name="Figueiro F.S."/>
            <person name="Ferreira D."/>
            <person name="Rodrigues-Filho E."/>
            <person name="Moraes L.A.B."/>
            <person name="Zucchi T.D."/>
        </authorList>
    </citation>
    <scope>NUCLEOTIDE SEQUENCE [LARGE SCALE GENOMIC DNA]</scope>
    <source>
        <strain evidence="2 3">NCIMB 14900</strain>
    </source>
</reference>
<dbReference type="Pfam" id="PF07876">
    <property type="entry name" value="Dabb"/>
    <property type="match status" value="1"/>
</dbReference>
<evidence type="ECO:0000313" key="2">
    <source>
        <dbReference type="EMBL" id="WSE34694.1"/>
    </source>
</evidence>
<dbReference type="PROSITE" id="PS51502">
    <property type="entry name" value="S_R_A_B_BARREL"/>
    <property type="match status" value="1"/>
</dbReference>
<proteinExistence type="predicted"/>
<dbReference type="Gene3D" id="3.30.70.100">
    <property type="match status" value="1"/>
</dbReference>
<evidence type="ECO:0000313" key="3">
    <source>
        <dbReference type="Proteomes" id="UP001330812"/>
    </source>
</evidence>
<keyword evidence="3" id="KW-1185">Reference proteome</keyword>
<name>A0ABZ1IJP6_9PSEU</name>
<dbReference type="SMART" id="SM00886">
    <property type="entry name" value="Dabb"/>
    <property type="match status" value="1"/>
</dbReference>
<dbReference type="EMBL" id="CP142149">
    <property type="protein sequence ID" value="WSE34694.1"/>
    <property type="molecule type" value="Genomic_DNA"/>
</dbReference>
<dbReference type="Proteomes" id="UP001330812">
    <property type="component" value="Chromosome"/>
</dbReference>
<dbReference type="InterPro" id="IPR011008">
    <property type="entry name" value="Dimeric_a/b-barrel"/>
</dbReference>
<dbReference type="InterPro" id="IPR013097">
    <property type="entry name" value="Dabb"/>
</dbReference>
<dbReference type="PANTHER" id="PTHR37832:SF1">
    <property type="entry name" value="STRESS-RESPONSE A_B BARREL DOMAIN-CONTAINING PROTEIN"/>
    <property type="match status" value="1"/>
</dbReference>
<gene>
    <name evidence="2" type="ORF">VSH64_21870</name>
</gene>
<dbReference type="PANTHER" id="PTHR37832">
    <property type="entry name" value="BLL2683 PROTEIN"/>
    <property type="match status" value="1"/>
</dbReference>
<accession>A0ABZ1IJP6</accession>
<protein>
    <submittedName>
        <fullName evidence="2">Dabb family protein</fullName>
    </submittedName>
</protein>